<dbReference type="EMBL" id="CGIH01000027">
    <property type="protein sequence ID" value="CFX70946.1"/>
    <property type="molecule type" value="Genomic_DNA"/>
</dbReference>
<dbReference type="Proteomes" id="UP000045545">
    <property type="component" value="Unassembled WGS sequence"/>
</dbReference>
<dbReference type="InterPro" id="IPR036280">
    <property type="entry name" value="Multihaem_cyt_sf"/>
</dbReference>
<dbReference type="OrthoDB" id="9790557at2"/>
<keyword evidence="1" id="KW-0472">Membrane</keyword>
<evidence type="ECO:0000256" key="1">
    <source>
        <dbReference type="SAM" id="Phobius"/>
    </source>
</evidence>
<feature type="transmembrane region" description="Helical" evidence="1">
    <location>
        <begin position="7"/>
        <end position="24"/>
    </location>
</feature>
<keyword evidence="1" id="KW-1133">Transmembrane helix</keyword>
<sequence>MYNSRKIIIGLVIFVLVAAFPFFINVGKTAQPLQLSLNTPTINQLEKKECIESADYMRANHMRMLNEWRDQVVREGNTVYTSSSGQKYEMSLENNCFQCHSNKSNFCDSCHTYSQVDPYCWDCHNGTKGAGLKQ</sequence>
<protein>
    <submittedName>
        <fullName evidence="2">Multihaem cytochrome</fullName>
    </submittedName>
</protein>
<name>A0A0E4GAW6_9FIRM</name>
<organism evidence="2 3">
    <name type="scientific">Syntrophomonas zehnderi OL-4</name>
    <dbReference type="NCBI Taxonomy" id="690567"/>
    <lineage>
        <taxon>Bacteria</taxon>
        <taxon>Bacillati</taxon>
        <taxon>Bacillota</taxon>
        <taxon>Clostridia</taxon>
        <taxon>Eubacteriales</taxon>
        <taxon>Syntrophomonadaceae</taxon>
        <taxon>Syntrophomonas</taxon>
    </lineage>
</organism>
<evidence type="ECO:0000313" key="3">
    <source>
        <dbReference type="Proteomes" id="UP000045545"/>
    </source>
</evidence>
<dbReference type="AlphaFoldDB" id="A0A0E4GAW6"/>
<dbReference type="InterPro" id="IPR047668">
    <property type="entry name" value="DsrJ"/>
</dbReference>
<proteinExistence type="predicted"/>
<keyword evidence="3" id="KW-1185">Reference proteome</keyword>
<reference evidence="2 3" key="1">
    <citation type="submission" date="2015-03" db="EMBL/GenBank/DDBJ databases">
        <authorList>
            <person name="Murphy D."/>
        </authorList>
    </citation>
    <scope>NUCLEOTIDE SEQUENCE [LARGE SCALE GENOMIC DNA]</scope>
    <source>
        <strain evidence="2 3">OL-4</strain>
    </source>
</reference>
<dbReference type="RefSeq" id="WP_046497583.1">
    <property type="nucleotide sequence ID" value="NZ_CGIH01000027.1"/>
</dbReference>
<dbReference type="SUPFAM" id="SSF48695">
    <property type="entry name" value="Multiheme cytochromes"/>
    <property type="match status" value="1"/>
</dbReference>
<keyword evidence="1" id="KW-0812">Transmembrane</keyword>
<dbReference type="NCBIfam" id="NF038038">
    <property type="entry name" value="cytoc_DsrJ"/>
    <property type="match status" value="1"/>
</dbReference>
<accession>A0A0E4GAW6</accession>
<dbReference type="STRING" id="690567.1697"/>
<evidence type="ECO:0000313" key="2">
    <source>
        <dbReference type="EMBL" id="CFX70946.1"/>
    </source>
</evidence>
<gene>
    <name evidence="2" type="ORF">1697</name>
</gene>